<protein>
    <submittedName>
        <fullName evidence="1">Uncharacterized protein</fullName>
    </submittedName>
</protein>
<evidence type="ECO:0000313" key="1">
    <source>
        <dbReference type="EMBL" id="QHT01164.1"/>
    </source>
</evidence>
<accession>A0A6C0CCA7</accession>
<reference evidence="1" key="1">
    <citation type="journal article" date="2020" name="Nature">
        <title>Giant virus diversity and host interactions through global metagenomics.</title>
        <authorList>
            <person name="Schulz F."/>
            <person name="Roux S."/>
            <person name="Paez-Espino D."/>
            <person name="Jungbluth S."/>
            <person name="Walsh D.A."/>
            <person name="Denef V.J."/>
            <person name="McMahon K.D."/>
            <person name="Konstantinidis K.T."/>
            <person name="Eloe-Fadrosh E.A."/>
            <person name="Kyrpides N.C."/>
            <person name="Woyke T."/>
        </authorList>
    </citation>
    <scope>NUCLEOTIDE SEQUENCE</scope>
    <source>
        <strain evidence="1">GVMAG-M-3300020192-26</strain>
    </source>
</reference>
<dbReference type="EMBL" id="MN739365">
    <property type="protein sequence ID" value="QHT01164.1"/>
    <property type="molecule type" value="Genomic_DNA"/>
</dbReference>
<dbReference type="AlphaFoldDB" id="A0A6C0CCA7"/>
<sequence length="42" mass="4805">MTSDCVSFSINGILYSRHKEITHKNLPGSQTQLINCNIRQKK</sequence>
<organism evidence="1">
    <name type="scientific">viral metagenome</name>
    <dbReference type="NCBI Taxonomy" id="1070528"/>
    <lineage>
        <taxon>unclassified sequences</taxon>
        <taxon>metagenomes</taxon>
        <taxon>organismal metagenomes</taxon>
    </lineage>
</organism>
<proteinExistence type="predicted"/>
<name>A0A6C0CCA7_9ZZZZ</name>